<evidence type="ECO:0000313" key="4">
    <source>
        <dbReference type="EMBL" id="VFK16058.1"/>
    </source>
</evidence>
<reference evidence="3" key="1">
    <citation type="submission" date="2019-02" db="EMBL/GenBank/DDBJ databases">
        <authorList>
            <person name="Gruber-Vodicka R. H."/>
            <person name="Seah K. B. B."/>
        </authorList>
    </citation>
    <scope>NUCLEOTIDE SEQUENCE</scope>
    <source>
        <strain evidence="3">BECK_BZ163</strain>
        <strain evidence="4">BECK_BZ164</strain>
        <strain evidence="2">BECK_BZ165</strain>
    </source>
</reference>
<feature type="domain" description="MAE-28990/MAE-18760-like HEPN" evidence="1">
    <location>
        <begin position="28"/>
        <end position="93"/>
    </location>
</feature>
<name>A0A450TFV5_9GAMM</name>
<dbReference type="EMBL" id="CAADEZ010000400">
    <property type="protein sequence ID" value="VFJ66071.1"/>
    <property type="molecule type" value="Genomic_DNA"/>
</dbReference>
<organism evidence="3">
    <name type="scientific">Candidatus Kentrum sp. FM</name>
    <dbReference type="NCBI Taxonomy" id="2126340"/>
    <lineage>
        <taxon>Bacteria</taxon>
        <taxon>Pseudomonadati</taxon>
        <taxon>Pseudomonadota</taxon>
        <taxon>Gammaproteobacteria</taxon>
        <taxon>Candidatus Kentrum</taxon>
    </lineage>
</organism>
<proteinExistence type="predicted"/>
<dbReference type="EMBL" id="CAADFL010000401">
    <property type="protein sequence ID" value="VFK16058.1"/>
    <property type="molecule type" value="Genomic_DNA"/>
</dbReference>
<gene>
    <name evidence="3" type="ORF">BECKFM1743A_GA0114220_104001</name>
    <name evidence="4" type="ORF">BECKFM1743B_GA0114221_104011</name>
    <name evidence="2" type="ORF">BECKFM1743C_GA0114222_104095</name>
</gene>
<evidence type="ECO:0000313" key="2">
    <source>
        <dbReference type="EMBL" id="VFJ66011.1"/>
    </source>
</evidence>
<dbReference type="EMBL" id="CAADFA010000409">
    <property type="protein sequence ID" value="VFJ66011.1"/>
    <property type="molecule type" value="Genomic_DNA"/>
</dbReference>
<dbReference type="InterPro" id="IPR040788">
    <property type="entry name" value="HEPN_MAE_28990"/>
</dbReference>
<evidence type="ECO:0000259" key="1">
    <source>
        <dbReference type="Pfam" id="PF18737"/>
    </source>
</evidence>
<sequence length="117" mass="13534">MDNPKANLRDALSHLQEHLQEKVSQAGTIHKQYNMTEKHRIFLVHQSVLSIYAAWEGFLKGALESYLQELNKLALSHDELSEAYLAFQTDNRLYRKYSGKLFRSIGCGPPRWISNND</sequence>
<evidence type="ECO:0000313" key="3">
    <source>
        <dbReference type="EMBL" id="VFJ66071.1"/>
    </source>
</evidence>
<dbReference type="Pfam" id="PF18737">
    <property type="entry name" value="HEPN_MAE_28990"/>
    <property type="match status" value="1"/>
</dbReference>
<accession>A0A450TFV5</accession>
<protein>
    <recommendedName>
        <fullName evidence="1">MAE-28990/MAE-18760-like HEPN domain-containing protein</fullName>
    </recommendedName>
</protein>
<dbReference type="AlphaFoldDB" id="A0A450TFV5"/>